<dbReference type="EMBL" id="CU207366">
    <property type="protein sequence ID" value="CAL66704.1"/>
    <property type="molecule type" value="Genomic_DNA"/>
</dbReference>
<evidence type="ECO:0000313" key="5">
    <source>
        <dbReference type="Proteomes" id="UP000000755"/>
    </source>
</evidence>
<dbReference type="KEGG" id="gfo:GFO_1734"/>
<evidence type="ECO:0000256" key="1">
    <source>
        <dbReference type="SAM" id="Phobius"/>
    </source>
</evidence>
<keyword evidence="1" id="KW-0472">Membrane</keyword>
<dbReference type="eggNOG" id="COG3712">
    <property type="taxonomic scope" value="Bacteria"/>
</dbReference>
<keyword evidence="1" id="KW-1133">Transmembrane helix</keyword>
<keyword evidence="1" id="KW-0812">Transmembrane</keyword>
<feature type="domain" description="FecR protein" evidence="2">
    <location>
        <begin position="162"/>
        <end position="261"/>
    </location>
</feature>
<dbReference type="Pfam" id="PF16344">
    <property type="entry name" value="FecR_C"/>
    <property type="match status" value="1"/>
</dbReference>
<dbReference type="InterPro" id="IPR032508">
    <property type="entry name" value="FecR_C"/>
</dbReference>
<feature type="transmembrane region" description="Helical" evidence="1">
    <location>
        <begin position="73"/>
        <end position="95"/>
    </location>
</feature>
<feature type="domain" description="Protein FecR C-terminal" evidence="3">
    <location>
        <begin position="303"/>
        <end position="371"/>
    </location>
</feature>
<name>A0M259_CHRFK</name>
<dbReference type="PIRSF" id="PIRSF018266">
    <property type="entry name" value="FecR"/>
    <property type="match status" value="1"/>
</dbReference>
<dbReference type="PANTHER" id="PTHR30273:SF2">
    <property type="entry name" value="PROTEIN FECR"/>
    <property type="match status" value="1"/>
</dbReference>
<protein>
    <submittedName>
        <fullName evidence="4">FecR family protein</fullName>
    </submittedName>
</protein>
<organism evidence="4 5">
    <name type="scientific">Christiangramia forsetii (strain DSM 17595 / CGMCC 1.15422 / KT0803)</name>
    <name type="common">Gramella forsetii</name>
    <dbReference type="NCBI Taxonomy" id="411154"/>
    <lineage>
        <taxon>Bacteria</taxon>
        <taxon>Pseudomonadati</taxon>
        <taxon>Bacteroidota</taxon>
        <taxon>Flavobacteriia</taxon>
        <taxon>Flavobacteriales</taxon>
        <taxon>Flavobacteriaceae</taxon>
        <taxon>Christiangramia</taxon>
    </lineage>
</organism>
<dbReference type="Proteomes" id="UP000000755">
    <property type="component" value="Chromosome"/>
</dbReference>
<evidence type="ECO:0000259" key="2">
    <source>
        <dbReference type="Pfam" id="PF04773"/>
    </source>
</evidence>
<gene>
    <name evidence="4" type="ordered locus">GFO_1734</name>
</gene>
<dbReference type="Gene3D" id="2.60.120.1440">
    <property type="match status" value="1"/>
</dbReference>
<dbReference type="PANTHER" id="PTHR30273">
    <property type="entry name" value="PERIPLASMIC SIGNAL SENSOR AND SIGMA FACTOR ACTIVATOR FECR-RELATED"/>
    <property type="match status" value="1"/>
</dbReference>
<dbReference type="InterPro" id="IPR006860">
    <property type="entry name" value="FecR"/>
</dbReference>
<sequence length="376" mass="43384">MIMEYSLLIKRIKKGLNLEEEKEFQQWYSSSEDHRQYYQKLKKDDHNSDAININTSGAWKKVESKTVKNNTPYWKYTVAAILVIGFLSFPAYYFLNNPFEQENQIVDVQEVEKKSEDIIFEDQNGTSIAFGNNDSVVAGKYYQGSKDQLKIDKTQATSGTNTIIVPTGKQFTVELSDGTKVTLNAKSKLEFPSSFDQKDKREVVLVYGEAYFEVTPALQNAGKRFVVKNSNQDIEVVGTSFNIENYNEGKIVTTLVEGEVNLLYGKKAVTLNPGQQSIIENNSLEGIKEVNVYDYIAWKDGMFLFKDESLKDIFEVLSRWYDIKADFQIKELEEMKFNGRFRKEQNLESILDIIENTKRARFELNGNKIKVMQYQE</sequence>
<accession>A0M259</accession>
<dbReference type="InterPro" id="IPR012373">
    <property type="entry name" value="Ferrdict_sens_TM"/>
</dbReference>
<dbReference type="Gene3D" id="3.55.50.30">
    <property type="match status" value="1"/>
</dbReference>
<dbReference type="AlphaFoldDB" id="A0M259"/>
<reference evidence="4 5" key="1">
    <citation type="journal article" date="2006" name="Environ. Microbiol.">
        <title>Whole genome analysis of the marine Bacteroidetes'Gramella forsetii' reveals adaptations to degradation of polymeric organic matter.</title>
        <authorList>
            <person name="Bauer M."/>
            <person name="Kube M."/>
            <person name="Teeling H."/>
            <person name="Richter M."/>
            <person name="Lombardot T."/>
            <person name="Allers E."/>
            <person name="Wuerdemann C.A."/>
            <person name="Quast C."/>
            <person name="Kuhl H."/>
            <person name="Knaust F."/>
            <person name="Woebken D."/>
            <person name="Bischof K."/>
            <person name="Mussmann M."/>
            <person name="Choudhuri J.V."/>
            <person name="Meyer F."/>
            <person name="Reinhardt R."/>
            <person name="Amann R.I."/>
            <person name="Gloeckner F.O."/>
        </authorList>
    </citation>
    <scope>NUCLEOTIDE SEQUENCE [LARGE SCALE GENOMIC DNA]</scope>
    <source>
        <strain evidence="4 5">KT0803</strain>
    </source>
</reference>
<dbReference type="STRING" id="411154.GFO_1734"/>
<dbReference type="HOGENOM" id="CLU_050192_1_1_10"/>
<proteinExistence type="predicted"/>
<evidence type="ECO:0000259" key="3">
    <source>
        <dbReference type="Pfam" id="PF16344"/>
    </source>
</evidence>
<dbReference type="GO" id="GO:0016989">
    <property type="term" value="F:sigma factor antagonist activity"/>
    <property type="evidence" value="ECO:0007669"/>
    <property type="project" value="TreeGrafter"/>
</dbReference>
<evidence type="ECO:0000313" key="4">
    <source>
        <dbReference type="EMBL" id="CAL66704.1"/>
    </source>
</evidence>
<dbReference type="Pfam" id="PF04773">
    <property type="entry name" value="FecR"/>
    <property type="match status" value="1"/>
</dbReference>